<dbReference type="PANTHER" id="PTHR30024">
    <property type="entry name" value="ALIPHATIC SULFONATES-BINDING PROTEIN-RELATED"/>
    <property type="match status" value="1"/>
</dbReference>
<dbReference type="Gene3D" id="3.40.190.10">
    <property type="entry name" value="Periplasmic binding protein-like II"/>
    <property type="match status" value="2"/>
</dbReference>
<dbReference type="InterPro" id="IPR015168">
    <property type="entry name" value="SsuA/THI5"/>
</dbReference>
<feature type="domain" description="SsuA/THI5-like" evidence="4">
    <location>
        <begin position="28"/>
        <end position="236"/>
    </location>
</feature>
<reference evidence="5" key="1">
    <citation type="submission" date="2022-12" db="EMBL/GenBank/DDBJ databases">
        <title>Jiella pelagia sp. nov., isolated from phosphonate enriched culture of Northwest Pacific surface seawater.</title>
        <authorList>
            <person name="Shin D.Y."/>
            <person name="Hwang C.Y."/>
        </authorList>
    </citation>
    <scope>NUCLEOTIDE SEQUENCE</scope>
    <source>
        <strain evidence="5">HL-NP1</strain>
    </source>
</reference>
<protein>
    <submittedName>
        <fullName evidence="5">ABC transporter substrate-binding protein</fullName>
    </submittedName>
</protein>
<organism evidence="5 6">
    <name type="scientific">Jiella pelagia</name>
    <dbReference type="NCBI Taxonomy" id="2986949"/>
    <lineage>
        <taxon>Bacteria</taxon>
        <taxon>Pseudomonadati</taxon>
        <taxon>Pseudomonadota</taxon>
        <taxon>Alphaproteobacteria</taxon>
        <taxon>Hyphomicrobiales</taxon>
        <taxon>Aurantimonadaceae</taxon>
        <taxon>Jiella</taxon>
    </lineage>
</organism>
<dbReference type="Proteomes" id="UP001164020">
    <property type="component" value="Chromosome"/>
</dbReference>
<evidence type="ECO:0000313" key="6">
    <source>
        <dbReference type="Proteomes" id="UP001164020"/>
    </source>
</evidence>
<sequence>MFLALTTTSMADELVKLKVGVLRFSSSGPVFIAKDEGYFRDAGLDVEIVYFQAAPTVAAAAASGEITFGVTALTAAAYNLADAGKLTILAGQAQEKSGHPGNLVLVNRKAFEGGIDAIKKIFAEPFGLTQLGSPSHYQAARLAQSQEIAEDGLHIRAFQNLPNLVAALKSGLVTWAIIAPPIATDLIDAGAVVSLGPYSDYGSFQFGALFTSSALLADEPDVVRGFVDAYQKGLEDYSAIVLEPKSPGTPKAARTVGRYVYPELDPETAAGKIMASALYVDPTGRLDVEDIARQLEWYKANGLLKHVPPTDHIIDMRYLK</sequence>
<dbReference type="Pfam" id="PF09084">
    <property type="entry name" value="NMT1"/>
    <property type="match status" value="1"/>
</dbReference>
<evidence type="ECO:0000256" key="2">
    <source>
        <dbReference type="ARBA" id="ARBA00010742"/>
    </source>
</evidence>
<evidence type="ECO:0000256" key="1">
    <source>
        <dbReference type="ARBA" id="ARBA00004418"/>
    </source>
</evidence>
<comment type="similarity">
    <text evidence="2">Belongs to the bacterial solute-binding protein SsuA/TauA family.</text>
</comment>
<dbReference type="EMBL" id="CP114029">
    <property type="protein sequence ID" value="WAP69142.1"/>
    <property type="molecule type" value="Genomic_DNA"/>
</dbReference>
<dbReference type="RefSeq" id="WP_268881581.1">
    <property type="nucleotide sequence ID" value="NZ_CP114029.1"/>
</dbReference>
<proteinExistence type="inferred from homology"/>
<dbReference type="PANTHER" id="PTHR30024:SF47">
    <property type="entry name" value="TAURINE-BINDING PERIPLASMIC PROTEIN"/>
    <property type="match status" value="1"/>
</dbReference>
<evidence type="ECO:0000313" key="5">
    <source>
        <dbReference type="EMBL" id="WAP69142.1"/>
    </source>
</evidence>
<comment type="subcellular location">
    <subcellularLocation>
        <location evidence="1">Periplasm</location>
    </subcellularLocation>
</comment>
<evidence type="ECO:0000256" key="3">
    <source>
        <dbReference type="ARBA" id="ARBA00022729"/>
    </source>
</evidence>
<keyword evidence="3" id="KW-0732">Signal</keyword>
<name>A0ABY7BZ47_9HYPH</name>
<accession>A0ABY7BZ47</accession>
<evidence type="ECO:0000259" key="4">
    <source>
        <dbReference type="Pfam" id="PF09084"/>
    </source>
</evidence>
<gene>
    <name evidence="5" type="ORF">OH818_02105</name>
</gene>
<keyword evidence="6" id="KW-1185">Reference proteome</keyword>
<dbReference type="SUPFAM" id="SSF53850">
    <property type="entry name" value="Periplasmic binding protein-like II"/>
    <property type="match status" value="1"/>
</dbReference>